<dbReference type="Proteomes" id="UP001152888">
    <property type="component" value="Unassembled WGS sequence"/>
</dbReference>
<sequence>MMESKQKIKVALQKITKAELEEALVILRDLISYIGDVPKVDIIIRCCSLCTSNISSPDNISEVFLYQILMLVVPSIESIDETSLLSFIQSMYHIVKFLVVKVIAHNGAPFY</sequence>
<proteinExistence type="predicted"/>
<organism evidence="1 2">
    <name type="scientific">Acanthoscelides obtectus</name>
    <name type="common">Bean weevil</name>
    <name type="synonym">Bruchus obtectus</name>
    <dbReference type="NCBI Taxonomy" id="200917"/>
    <lineage>
        <taxon>Eukaryota</taxon>
        <taxon>Metazoa</taxon>
        <taxon>Ecdysozoa</taxon>
        <taxon>Arthropoda</taxon>
        <taxon>Hexapoda</taxon>
        <taxon>Insecta</taxon>
        <taxon>Pterygota</taxon>
        <taxon>Neoptera</taxon>
        <taxon>Endopterygota</taxon>
        <taxon>Coleoptera</taxon>
        <taxon>Polyphaga</taxon>
        <taxon>Cucujiformia</taxon>
        <taxon>Chrysomeloidea</taxon>
        <taxon>Chrysomelidae</taxon>
        <taxon>Bruchinae</taxon>
        <taxon>Bruchini</taxon>
        <taxon>Acanthoscelides</taxon>
    </lineage>
</organism>
<dbReference type="OrthoDB" id="6776738at2759"/>
<dbReference type="AlphaFoldDB" id="A0A9P0JS73"/>
<keyword evidence="2" id="KW-1185">Reference proteome</keyword>
<evidence type="ECO:0000313" key="1">
    <source>
        <dbReference type="EMBL" id="CAH1959238.1"/>
    </source>
</evidence>
<name>A0A9P0JS73_ACAOB</name>
<dbReference type="EMBL" id="CAKOFQ010006681">
    <property type="protein sequence ID" value="CAH1959238.1"/>
    <property type="molecule type" value="Genomic_DNA"/>
</dbReference>
<evidence type="ECO:0000313" key="2">
    <source>
        <dbReference type="Proteomes" id="UP001152888"/>
    </source>
</evidence>
<comment type="caution">
    <text evidence="1">The sequence shown here is derived from an EMBL/GenBank/DDBJ whole genome shotgun (WGS) entry which is preliminary data.</text>
</comment>
<protein>
    <submittedName>
        <fullName evidence="1">Uncharacterized protein</fullName>
    </submittedName>
</protein>
<reference evidence="1" key="1">
    <citation type="submission" date="2022-03" db="EMBL/GenBank/DDBJ databases">
        <authorList>
            <person name="Sayadi A."/>
        </authorList>
    </citation>
    <scope>NUCLEOTIDE SEQUENCE</scope>
</reference>
<gene>
    <name evidence="1" type="ORF">ACAOBT_LOCUS3080</name>
</gene>
<accession>A0A9P0JS73</accession>